<evidence type="ECO:0000256" key="5">
    <source>
        <dbReference type="ARBA" id="ARBA00022833"/>
    </source>
</evidence>
<keyword evidence="5" id="KW-0862">Zinc</keyword>
<dbReference type="InterPro" id="IPR000884">
    <property type="entry name" value="TSP1_rpt"/>
</dbReference>
<keyword evidence="12" id="KW-1185">Reference proteome</keyword>
<dbReference type="GO" id="GO:0046872">
    <property type="term" value="F:metal ion binding"/>
    <property type="evidence" value="ECO:0007669"/>
    <property type="project" value="UniProtKB-KW"/>
</dbReference>
<dbReference type="EMBL" id="JAHQIW010004829">
    <property type="protein sequence ID" value="KAJ1363899.1"/>
    <property type="molecule type" value="Genomic_DNA"/>
</dbReference>
<accession>A0AAD5NCG7</accession>
<dbReference type="FunFam" id="2.20.100.10:FF:000002">
    <property type="entry name" value="Unc-5 netrin receptor C"/>
    <property type="match status" value="1"/>
</dbReference>
<keyword evidence="3" id="KW-0677">Repeat</keyword>
<dbReference type="Pfam" id="PF00090">
    <property type="entry name" value="TSP_1"/>
    <property type="match status" value="12"/>
</dbReference>
<dbReference type="FunFam" id="2.20.100.10:FF:000001">
    <property type="entry name" value="semaphorin-5A isoform X1"/>
    <property type="match status" value="2"/>
</dbReference>
<evidence type="ECO:0000313" key="12">
    <source>
        <dbReference type="Proteomes" id="UP001196413"/>
    </source>
</evidence>
<proteinExistence type="predicted"/>
<name>A0AAD5NCG7_PARTN</name>
<protein>
    <recommendedName>
        <fullName evidence="10">Peptidase M12B domain-containing protein</fullName>
    </recommendedName>
</protein>
<dbReference type="SUPFAM" id="SSF55486">
    <property type="entry name" value="Metalloproteases ('zincins'), catalytic domain"/>
    <property type="match status" value="1"/>
</dbReference>
<evidence type="ECO:0000256" key="9">
    <source>
        <dbReference type="PROSITE-ProRule" id="PRU00276"/>
    </source>
</evidence>
<dbReference type="InterPro" id="IPR001590">
    <property type="entry name" value="Peptidase_M12B"/>
</dbReference>
<evidence type="ECO:0000259" key="10">
    <source>
        <dbReference type="PROSITE" id="PS50215"/>
    </source>
</evidence>
<feature type="domain" description="Peptidase M12B" evidence="10">
    <location>
        <begin position="1"/>
        <end position="42"/>
    </location>
</feature>
<dbReference type="GO" id="GO:0006508">
    <property type="term" value="P:proteolysis"/>
    <property type="evidence" value="ECO:0007669"/>
    <property type="project" value="UniProtKB-KW"/>
</dbReference>
<organism evidence="11 12">
    <name type="scientific">Parelaphostrongylus tenuis</name>
    <name type="common">Meningeal worm</name>
    <dbReference type="NCBI Taxonomy" id="148309"/>
    <lineage>
        <taxon>Eukaryota</taxon>
        <taxon>Metazoa</taxon>
        <taxon>Ecdysozoa</taxon>
        <taxon>Nematoda</taxon>
        <taxon>Chromadorea</taxon>
        <taxon>Rhabditida</taxon>
        <taxon>Rhabditina</taxon>
        <taxon>Rhabditomorpha</taxon>
        <taxon>Strongyloidea</taxon>
        <taxon>Metastrongylidae</taxon>
        <taxon>Parelaphostrongylus</taxon>
    </lineage>
</organism>
<dbReference type="SUPFAM" id="SSF82895">
    <property type="entry name" value="TSP-1 type 1 repeat"/>
    <property type="match status" value="12"/>
</dbReference>
<dbReference type="Proteomes" id="UP001196413">
    <property type="component" value="Unassembled WGS sequence"/>
</dbReference>
<dbReference type="PROSITE" id="PS50092">
    <property type="entry name" value="TSP1"/>
    <property type="match status" value="12"/>
</dbReference>
<dbReference type="PRINTS" id="PR01705">
    <property type="entry name" value="TSP1REPEAT"/>
</dbReference>
<evidence type="ECO:0000256" key="7">
    <source>
        <dbReference type="ARBA" id="ARBA00023157"/>
    </source>
</evidence>
<keyword evidence="7 9" id="KW-1015">Disulfide bond</keyword>
<evidence type="ECO:0000256" key="8">
    <source>
        <dbReference type="ARBA" id="ARBA00023180"/>
    </source>
</evidence>
<keyword evidence="2" id="KW-0479">Metal-binding</keyword>
<dbReference type="Gene3D" id="3.40.1620.60">
    <property type="match status" value="1"/>
</dbReference>
<keyword evidence="8" id="KW-0325">Glycoprotein</keyword>
<dbReference type="Pfam" id="PF25379">
    <property type="entry name" value="Adt-1"/>
    <property type="match status" value="1"/>
</dbReference>
<comment type="caution">
    <text evidence="9">Lacks conserved residue(s) required for the propagation of feature annotation.</text>
</comment>
<dbReference type="GO" id="GO:0004222">
    <property type="term" value="F:metalloendopeptidase activity"/>
    <property type="evidence" value="ECO:0007669"/>
    <property type="project" value="InterPro"/>
</dbReference>
<dbReference type="InterPro" id="IPR057401">
    <property type="entry name" value="Adt-1/2-like_dom"/>
</dbReference>
<dbReference type="Gene3D" id="3.40.390.10">
    <property type="entry name" value="Collagenase (Catalytic Domain)"/>
    <property type="match status" value="1"/>
</dbReference>
<comment type="caution">
    <text evidence="11">The sequence shown here is derived from an EMBL/GenBank/DDBJ whole genome shotgun (WGS) entry which is preliminary data.</text>
</comment>
<gene>
    <name evidence="11" type="ORF">KIN20_023860</name>
</gene>
<dbReference type="Pfam" id="PF17771">
    <property type="entry name" value="ADAMTS_CR_2"/>
    <property type="match status" value="1"/>
</dbReference>
<dbReference type="InterPro" id="IPR041645">
    <property type="entry name" value="ADAMTS_CR_2"/>
</dbReference>
<evidence type="ECO:0000256" key="6">
    <source>
        <dbReference type="ARBA" id="ARBA00023049"/>
    </source>
</evidence>
<dbReference type="Gene3D" id="2.20.100.10">
    <property type="entry name" value="Thrombospondin type-1 (TSP1) repeat"/>
    <property type="match status" value="12"/>
</dbReference>
<dbReference type="InterPro" id="IPR024079">
    <property type="entry name" value="MetalloPept_cat_dom_sf"/>
</dbReference>
<evidence type="ECO:0000256" key="4">
    <source>
        <dbReference type="ARBA" id="ARBA00022801"/>
    </source>
</evidence>
<evidence type="ECO:0000256" key="1">
    <source>
        <dbReference type="ARBA" id="ARBA00022670"/>
    </source>
</evidence>
<evidence type="ECO:0000256" key="3">
    <source>
        <dbReference type="ARBA" id="ARBA00022737"/>
    </source>
</evidence>
<sequence length="1063" mass="118934">MGMVHDGVQNQCSKSCCLMSAVNGAGKTTWSECSVREFNSFLLQLDETGRGNCLRDGSPGLPDHNHLRDGRFPGQRFTADQQCAYFWGRDYQVEIPSGRSIEDICRILWCGNGGSTISTAHPALEGSYCGHGKWCHEGKCQPWMSAGPPPAVVHGGWSRWSHAGDRCPVQHCQITGSIAIKPQHRDCVNPAPNNGGLRCQGASIRGILCSTHNPCQDGYSREEYSNRMCSSIKHDPIKPDRQLTGDGFEHSTQPCKIWCHLIDSELIRNKGVFPDGTPCGFDQYCISGACLALGCGNEAVVANESDCPNRNPSDGWRQAWSECSATCGTHGRQVRSRKCISSQESKECSGEIKEQRPCLPRLPECQLLSEWGEWGPCESDCGQGEQKRKRLCLSDDCDEDSEERRFCWTSGKMACWLQWAEWSRCSQTCGGGHRKRERVCPLFGECSGAAFEFEQCNTERCSSETWGDWLPCSVSCGIGFQIRERLCDGILCPTANKQARTCNEQFKPCPESSNDYEWEQWSDWSECSQTCGEGLQYKERSCKRGRCPPLDFIQQRRCVNAPCPAWDEWNEWSECPSCSRLHRRSRTRTCRSNSKQENASCGGPLHMEEPCDQHCSSSGNNSNRPDIELVTAKGRRRVVAHGGRIVPIADDKWGDWTKWTECSHTCGGGTRRRARVCIGNKCPSQPLESVKEICNQQSCPDEQNWSPWSEWSTCSISCGKGGLQSRRRRCQQAFLFQCSGPSVQSRECSANLQCIPHQEKYIITIPTWSAWSSWSACSCLNLMESRRRFCLVTDPLVQGFCTGSVLEQRPCVPTSCSAFPGGWSDWSEWSQCSKDCQGIGHQIRNRMCSEPLPVNRGMYCVGYSFDQRPCTSSTPCGERVDGDWSDWSDWSKCDNSCTNVQRSRTRFCTNPRPSQGGRPCFGSDFEMQPCPIDDKCHSVDGAWGLWNAWSECPERCGFVLQTRYRVCDNPPPSHGGQICRGLAHQTSVCDIEFCDEEVDGEWSAWNEWSPCMGNCGFRIKNKNQESGFIKFNFLGLSLNTLMTADPLYPLRRVGVGSGASSAQ</sequence>
<dbReference type="SMART" id="SM00209">
    <property type="entry name" value="TSP1"/>
    <property type="match status" value="13"/>
</dbReference>
<dbReference type="AlphaFoldDB" id="A0AAD5NCG7"/>
<dbReference type="PANTHER" id="PTHR22906:SF21">
    <property type="entry name" value="SEMA DOMAIN-CONTAINING PROTEIN"/>
    <property type="match status" value="1"/>
</dbReference>
<dbReference type="InterPro" id="IPR052065">
    <property type="entry name" value="Compl_asym_regulator"/>
</dbReference>
<reference evidence="11" key="1">
    <citation type="submission" date="2021-06" db="EMBL/GenBank/DDBJ databases">
        <title>Parelaphostrongylus tenuis whole genome reference sequence.</title>
        <authorList>
            <person name="Garwood T.J."/>
            <person name="Larsen P.A."/>
            <person name="Fountain-Jones N.M."/>
            <person name="Garbe J.R."/>
            <person name="Macchietto M.G."/>
            <person name="Kania S.A."/>
            <person name="Gerhold R.W."/>
            <person name="Richards J.E."/>
            <person name="Wolf T.M."/>
        </authorList>
    </citation>
    <scope>NUCLEOTIDE SEQUENCE</scope>
    <source>
        <strain evidence="11">MNPRO001-30</strain>
        <tissue evidence="11">Meninges</tissue>
    </source>
</reference>
<evidence type="ECO:0000313" key="11">
    <source>
        <dbReference type="EMBL" id="KAJ1363899.1"/>
    </source>
</evidence>
<dbReference type="PROSITE" id="PS50215">
    <property type="entry name" value="ADAM_MEPRO"/>
    <property type="match status" value="1"/>
</dbReference>
<evidence type="ECO:0000256" key="2">
    <source>
        <dbReference type="ARBA" id="ARBA00022723"/>
    </source>
</evidence>
<feature type="disulfide bond" evidence="9">
    <location>
        <begin position="12"/>
        <end position="17"/>
    </location>
</feature>
<keyword evidence="1" id="KW-0645">Protease</keyword>
<dbReference type="PANTHER" id="PTHR22906">
    <property type="entry name" value="PROPERDIN"/>
    <property type="match status" value="1"/>
</dbReference>
<dbReference type="InterPro" id="IPR036383">
    <property type="entry name" value="TSP1_rpt_sf"/>
</dbReference>
<keyword evidence="6" id="KW-0482">Metalloprotease</keyword>
<keyword evidence="4" id="KW-0378">Hydrolase</keyword>